<organism evidence="2 3">
    <name type="scientific">Scleromatobacter humisilvae</name>
    <dbReference type="NCBI Taxonomy" id="2897159"/>
    <lineage>
        <taxon>Bacteria</taxon>
        <taxon>Pseudomonadati</taxon>
        <taxon>Pseudomonadota</taxon>
        <taxon>Betaproteobacteria</taxon>
        <taxon>Burkholderiales</taxon>
        <taxon>Sphaerotilaceae</taxon>
        <taxon>Scleromatobacter</taxon>
    </lineage>
</organism>
<feature type="transmembrane region" description="Helical" evidence="1">
    <location>
        <begin position="297"/>
        <end position="318"/>
    </location>
</feature>
<name>A0A9X1YNV1_9BURK</name>
<proteinExistence type="predicted"/>
<sequence length="324" mass="32253">MTDTTLASDLRAGVPARPYAPAAADLHSSRHTSGVSWGAIFAGAAGAAALSLILLILGVGLGLSSVSPFAGSGASATTFGVSTIVWITFTQLAASGIGGYLAGRLRTRWASTHVDEVYFRDTAHGFLAWAIATLATAAMLTSAIGGILGTSASAVGSVAGGAATTAAAAAAPAAAGAMKPEAPAASNGYFVDSLFRKDASAPAAAASAPIGNGGDAAPMGAEAGRIFASGLEAGALPPDDVKYLGQQVSQRTGLPQADAEKRVNDTFARMKAKADQAKADAKEAADKARKASAYAALWLFISLLAGAFVASFCATFGGRQRDLV</sequence>
<evidence type="ECO:0000256" key="1">
    <source>
        <dbReference type="SAM" id="Phobius"/>
    </source>
</evidence>
<feature type="transmembrane region" description="Helical" evidence="1">
    <location>
        <begin position="37"/>
        <end position="63"/>
    </location>
</feature>
<evidence type="ECO:0008006" key="4">
    <source>
        <dbReference type="Google" id="ProtNLM"/>
    </source>
</evidence>
<feature type="transmembrane region" description="Helical" evidence="1">
    <location>
        <begin position="126"/>
        <end position="148"/>
    </location>
</feature>
<keyword evidence="1" id="KW-0472">Membrane</keyword>
<protein>
    <recommendedName>
        <fullName evidence="4">Transmembrane protein</fullName>
    </recommendedName>
</protein>
<dbReference type="RefSeq" id="WP_275685552.1">
    <property type="nucleotide sequence ID" value="NZ_JAJLJH010000015.1"/>
</dbReference>
<accession>A0A9X1YNV1</accession>
<gene>
    <name evidence="2" type="ORF">LPC04_27600</name>
</gene>
<dbReference type="Proteomes" id="UP001139353">
    <property type="component" value="Unassembled WGS sequence"/>
</dbReference>
<feature type="transmembrane region" description="Helical" evidence="1">
    <location>
        <begin position="154"/>
        <end position="175"/>
    </location>
</feature>
<keyword evidence="3" id="KW-1185">Reference proteome</keyword>
<reference evidence="2" key="1">
    <citation type="submission" date="2021-11" db="EMBL/GenBank/DDBJ databases">
        <title>BS-T2-15 a new species belonging to the Comamonadaceae family isolated from the soil of a French oak forest.</title>
        <authorList>
            <person name="Mieszkin S."/>
            <person name="Alain K."/>
        </authorList>
    </citation>
    <scope>NUCLEOTIDE SEQUENCE</scope>
    <source>
        <strain evidence="2">BS-T2-15</strain>
    </source>
</reference>
<evidence type="ECO:0000313" key="3">
    <source>
        <dbReference type="Proteomes" id="UP001139353"/>
    </source>
</evidence>
<feature type="transmembrane region" description="Helical" evidence="1">
    <location>
        <begin position="83"/>
        <end position="105"/>
    </location>
</feature>
<keyword evidence="1" id="KW-1133">Transmembrane helix</keyword>
<keyword evidence="1" id="KW-0812">Transmembrane</keyword>
<dbReference type="AlphaFoldDB" id="A0A9X1YNV1"/>
<comment type="caution">
    <text evidence="2">The sequence shown here is derived from an EMBL/GenBank/DDBJ whole genome shotgun (WGS) entry which is preliminary data.</text>
</comment>
<evidence type="ECO:0000313" key="2">
    <source>
        <dbReference type="EMBL" id="MCK9689501.1"/>
    </source>
</evidence>
<dbReference type="EMBL" id="JAJLJH010000015">
    <property type="protein sequence ID" value="MCK9689501.1"/>
    <property type="molecule type" value="Genomic_DNA"/>
</dbReference>